<dbReference type="InterPro" id="IPR042099">
    <property type="entry name" value="ANL_N_sf"/>
</dbReference>
<evidence type="ECO:0000313" key="4">
    <source>
        <dbReference type="Proteomes" id="UP000183567"/>
    </source>
</evidence>
<dbReference type="EMBL" id="LVVM01001587">
    <property type="protein sequence ID" value="OJA18199.1"/>
    <property type="molecule type" value="Genomic_DNA"/>
</dbReference>
<dbReference type="Proteomes" id="UP000183567">
    <property type="component" value="Unassembled WGS sequence"/>
</dbReference>
<reference evidence="3 4" key="1">
    <citation type="submission" date="2016-03" db="EMBL/GenBank/DDBJ databases">
        <title>Comparative genomics of the ectomycorrhizal sister species Rhizopogon vinicolor and Rhizopogon vesiculosus (Basidiomycota: Boletales) reveals a divergence of the mating type B locus.</title>
        <authorList>
            <person name="Mujic A.B."/>
            <person name="Kuo A."/>
            <person name="Tritt A."/>
            <person name="Lipzen A."/>
            <person name="Chen C."/>
            <person name="Johnson J."/>
            <person name="Sharma A."/>
            <person name="Barry K."/>
            <person name="Grigoriev I.V."/>
            <person name="Spatafora J.W."/>
        </authorList>
    </citation>
    <scope>NUCLEOTIDE SEQUENCE [LARGE SCALE GENOMIC DNA]</scope>
    <source>
        <strain evidence="3 4">AM-OR11-056</strain>
    </source>
</reference>
<dbReference type="AlphaFoldDB" id="A0A1J8QC11"/>
<dbReference type="STRING" id="180088.A0A1J8QC11"/>
<dbReference type="GO" id="GO:0016405">
    <property type="term" value="F:CoA-ligase activity"/>
    <property type="evidence" value="ECO:0007669"/>
    <property type="project" value="TreeGrafter"/>
</dbReference>
<feature type="chain" id="PRO_5012882334" description="AMP-dependent synthetase/ligase domain-containing protein" evidence="1">
    <location>
        <begin position="27"/>
        <end position="292"/>
    </location>
</feature>
<dbReference type="Gene3D" id="3.30.300.30">
    <property type="match status" value="1"/>
</dbReference>
<evidence type="ECO:0000256" key="1">
    <source>
        <dbReference type="SAM" id="SignalP"/>
    </source>
</evidence>
<keyword evidence="1" id="KW-0732">Signal</keyword>
<dbReference type="Gene3D" id="3.40.50.12780">
    <property type="entry name" value="N-terminal domain of ligase-like"/>
    <property type="match status" value="1"/>
</dbReference>
<comment type="caution">
    <text evidence="3">The sequence shown here is derived from an EMBL/GenBank/DDBJ whole genome shotgun (WGS) entry which is preliminary data.</text>
</comment>
<dbReference type="OrthoDB" id="1898221at2759"/>
<accession>A0A1J8QC11</accession>
<dbReference type="Pfam" id="PF00501">
    <property type="entry name" value="AMP-binding"/>
    <property type="match status" value="1"/>
</dbReference>
<keyword evidence="4" id="KW-1185">Reference proteome</keyword>
<protein>
    <recommendedName>
        <fullName evidence="2">AMP-dependent synthetase/ligase domain-containing protein</fullName>
    </recommendedName>
</protein>
<proteinExistence type="predicted"/>
<dbReference type="InterPro" id="IPR000873">
    <property type="entry name" value="AMP-dep_synth/lig_dom"/>
</dbReference>
<dbReference type="SUPFAM" id="SSF56801">
    <property type="entry name" value="Acetyl-CoA synthetase-like"/>
    <property type="match status" value="1"/>
</dbReference>
<dbReference type="PANTHER" id="PTHR24096">
    <property type="entry name" value="LONG-CHAIN-FATTY-ACID--COA LIGASE"/>
    <property type="match status" value="1"/>
</dbReference>
<gene>
    <name evidence="3" type="ORF">AZE42_07259</name>
</gene>
<name>A0A1J8QC11_9AGAM</name>
<sequence length="292" mass="31508">MLSHGNITHALLALTIYGMELGKVQAPSVRKTPEGTLVHQMVHHPRFKTVDLTSVKSISCSAVHLALQLAQQLRTRFPDVGKVDGGFGLSEVASDLAFHSFLRSDIITRGRQQQNKPGSVGIIFLGVKVRIVRPNGSLAGPNEVGELSVRGAGLALGYKGNDKATRETFVDGWVRTGDHMRIDEDGVLFFEDRAKDTLKVSVTGHTQSLRDADRAKDTLKVSGTQVSPLEIQTTLLAHPDNLILDATVAGVTGGRTADERIPRAWVVFSPAGAALGGKEVVARLEAWVQERL</sequence>
<feature type="signal peptide" evidence="1">
    <location>
        <begin position="1"/>
        <end position="26"/>
    </location>
</feature>
<dbReference type="PANTHER" id="PTHR24096:SF422">
    <property type="entry name" value="BCDNA.GH02901"/>
    <property type="match status" value="1"/>
</dbReference>
<feature type="non-terminal residue" evidence="3">
    <location>
        <position position="292"/>
    </location>
</feature>
<evidence type="ECO:0000259" key="2">
    <source>
        <dbReference type="Pfam" id="PF00501"/>
    </source>
</evidence>
<organism evidence="3 4">
    <name type="scientific">Rhizopogon vesiculosus</name>
    <dbReference type="NCBI Taxonomy" id="180088"/>
    <lineage>
        <taxon>Eukaryota</taxon>
        <taxon>Fungi</taxon>
        <taxon>Dikarya</taxon>
        <taxon>Basidiomycota</taxon>
        <taxon>Agaricomycotina</taxon>
        <taxon>Agaricomycetes</taxon>
        <taxon>Agaricomycetidae</taxon>
        <taxon>Boletales</taxon>
        <taxon>Suillineae</taxon>
        <taxon>Rhizopogonaceae</taxon>
        <taxon>Rhizopogon</taxon>
    </lineage>
</organism>
<feature type="domain" description="AMP-dependent synthetase/ligase" evidence="2">
    <location>
        <begin position="36"/>
        <end position="158"/>
    </location>
</feature>
<evidence type="ECO:0000313" key="3">
    <source>
        <dbReference type="EMBL" id="OJA18199.1"/>
    </source>
</evidence>
<dbReference type="InterPro" id="IPR045851">
    <property type="entry name" value="AMP-bd_C_sf"/>
</dbReference>